<protein>
    <submittedName>
        <fullName evidence="2">Uncharacterized protein</fullName>
    </submittedName>
</protein>
<evidence type="ECO:0000313" key="2">
    <source>
        <dbReference type="EMBL" id="KAG5463431.1"/>
    </source>
</evidence>
<comment type="caution">
    <text evidence="2">The sequence shown here is derived from an EMBL/GenBank/DDBJ whole genome shotgun (WGS) entry which is preliminary data.</text>
</comment>
<proteinExistence type="predicted"/>
<gene>
    <name evidence="2" type="ORF">BJ554DRAFT_7576</name>
</gene>
<keyword evidence="3" id="KW-1185">Reference proteome</keyword>
<sequence length="218" mass="23219">MLAIQLATWADKEPVAPSSLAVRYQARAPNLKTIAGCATAWTLSAAAYTAAGVVRTCQALAPNGSFDAAGCNASLTEHYGRSLFDVAFPAALLFAIALVLVRGHPSGFCRVATFHQRAAALIVTPVFPTDCATTAATATGGERERAGAELIALHWYGGKHIAEEGFDVFGRAGSPLKYMERPVSPFSLLARAYSPGCLRRERSPDERKRERRPPAADT</sequence>
<dbReference type="Proteomes" id="UP000673691">
    <property type="component" value="Unassembled WGS sequence"/>
</dbReference>
<organism evidence="2 3">
    <name type="scientific">Olpidium bornovanus</name>
    <dbReference type="NCBI Taxonomy" id="278681"/>
    <lineage>
        <taxon>Eukaryota</taxon>
        <taxon>Fungi</taxon>
        <taxon>Fungi incertae sedis</taxon>
        <taxon>Olpidiomycota</taxon>
        <taxon>Olpidiomycotina</taxon>
        <taxon>Olpidiomycetes</taxon>
        <taxon>Olpidiales</taxon>
        <taxon>Olpidiaceae</taxon>
        <taxon>Olpidium</taxon>
    </lineage>
</organism>
<dbReference type="AlphaFoldDB" id="A0A8H8DM59"/>
<evidence type="ECO:0000256" key="1">
    <source>
        <dbReference type="SAM" id="MobiDB-lite"/>
    </source>
</evidence>
<name>A0A8H8DM59_9FUNG</name>
<reference evidence="2 3" key="1">
    <citation type="journal article" name="Sci. Rep.">
        <title>Genome-scale phylogenetic analyses confirm Olpidium as the closest living zoosporic fungus to the non-flagellated, terrestrial fungi.</title>
        <authorList>
            <person name="Chang Y."/>
            <person name="Rochon D."/>
            <person name="Sekimoto S."/>
            <person name="Wang Y."/>
            <person name="Chovatia M."/>
            <person name="Sandor L."/>
            <person name="Salamov A."/>
            <person name="Grigoriev I.V."/>
            <person name="Stajich J.E."/>
            <person name="Spatafora J.W."/>
        </authorList>
    </citation>
    <scope>NUCLEOTIDE SEQUENCE [LARGE SCALE GENOMIC DNA]</scope>
    <source>
        <strain evidence="2">S191</strain>
    </source>
</reference>
<dbReference type="EMBL" id="JAEFCI010000603">
    <property type="protein sequence ID" value="KAG5463431.1"/>
    <property type="molecule type" value="Genomic_DNA"/>
</dbReference>
<evidence type="ECO:0000313" key="3">
    <source>
        <dbReference type="Proteomes" id="UP000673691"/>
    </source>
</evidence>
<feature type="region of interest" description="Disordered" evidence="1">
    <location>
        <begin position="199"/>
        <end position="218"/>
    </location>
</feature>
<accession>A0A8H8DM59</accession>